<dbReference type="PANTHER" id="PTHR45527:SF1">
    <property type="entry name" value="FATTY ACID SYNTHASE"/>
    <property type="match status" value="1"/>
</dbReference>
<dbReference type="CDD" id="cd19543">
    <property type="entry name" value="DCL_NRPS"/>
    <property type="match status" value="1"/>
</dbReference>
<feature type="domain" description="Carrier" evidence="5">
    <location>
        <begin position="1063"/>
        <end position="1137"/>
    </location>
</feature>
<dbReference type="PROSITE" id="PS00012">
    <property type="entry name" value="PHOSPHOPANTETHEINE"/>
    <property type="match status" value="2"/>
</dbReference>
<evidence type="ECO:0000313" key="6">
    <source>
        <dbReference type="EMBL" id="VHO03418.1"/>
    </source>
</evidence>
<dbReference type="NCBIfam" id="NF003417">
    <property type="entry name" value="PRK04813.1"/>
    <property type="match status" value="4"/>
</dbReference>
<dbReference type="InterPro" id="IPR010060">
    <property type="entry name" value="NRPS_synth"/>
</dbReference>
<dbReference type="FunFam" id="3.40.50.980:FF:000002">
    <property type="entry name" value="Enterobactin synthetase component F"/>
    <property type="match status" value="1"/>
</dbReference>
<dbReference type="CDD" id="cd19531">
    <property type="entry name" value="LCL_NRPS-like"/>
    <property type="match status" value="3"/>
</dbReference>
<sequence length="4850" mass="543304">MTKLFDKLIGLAIDGNEVKLNGKNLKISSLNGIEVEDKIFLKENKESIIDLLLELEIASTKQLAQLSCSQRSLWVIDQLASGKAQYNMPMAIKLMGQVDVDALRKSLQTIVERHEILRTNFIKSPDGTVYQLIREQADITIPVVDISEQDQSEQNLESLRQEEFARPFDLKQDLMIRAKLLQISDHMHILLITIHHIASDGWSQGVLVQECSALYNAFSKQRTSPLPPLSMQYRDFAHQQFLWMQSEQHSRHLNFWLDKLQNLPPVHNLPTDFSRPCIQQYAGAAITRKLDTSFTKTLNQFAGSQNVTLFMFLQTVLAVLLGKYSGDEDIVIGTPTANRRSGKLNSLVGLFTNSLVLRTNLSDDPPFSDILTANKEYLLGAYEFQEFPFEKLVDELQPERNTGYSPLVQVMLLMQNFEQNEFSLDGLTLSQLDGAHNIAKYDLTLKVQEHNGYLELVWNYSTGLFTQETIERMAQHFEKLLKAATENPGARISQLPYLTTEERELFEAKNQGLQRARDSGKGAFDGKCIHEVFEQQSVKSSQACALVFPSEDGKSDIHISYDTLNKKANQIAHFLRKQGVTADALVGLSVERSPSMVIAILAILKAGGAYVPLPPDLPDERLEYIVKDAKLSIILTEESTASRFSRVPLLDDCRLVRIDDSVLFQALPEDNLALGEEEVNADNLAYVIYTSGSTGNPKGVLVEHRNVTRLFEATRFGFEFTNDDVWTLFHSYAFDFSVWEIWGALLFGGQLVVVPYWVSRSTSDFYHLVQSHKVTVLNQTPSAFKQFIEADKQLNGELELRYVIFGGEALNLTTLSPWMAKFGDSSPQLINMYGITETTVHVTYARIDKNMVASSQQFSPIGLPIGDLGVVVLDKNKNLAPLGVVGELYVRGAGLTRGYLNRTELTNARFHSLSVFEKSGLNDGDRYYRTGDLVRWKACRESGDVILEYVGRCDTQVKIRGFRIELGEVEAALLKHPEVIDAVLIARQNPDRLIAYVKVMDLSDQNALCTSLANHLSCKLPSYMVPSSFVPMTEFPLTPNGKIDIKSLPDAKKHSSNDEQLTQPGNSHEALLCEIWKSLLKIDKVSVTDNFFALGGDSILSIQMVTYAARQGLTLTTRQIFENQTIRELVQQVNTLEQVIAPQGDVTGQQLLIPIQHQFLSAQKRQDHYNQSMFLTAPKALSLDLLEMFVGLLYQRHDILRMSVVGTHADIKPFAKYFVSRAIRTADVTGLDSSQRETEFVSVGTQAKQSLSLKDADLCRIVLFEDKDGPTNYLLLTINHMAVDGVSWRIILEDLSKFYNDVTADKQPELANKTSSFQQWGEALSRYANSDELAQQREYWLQQANANWTSLPIDNHDVASNRIADSRQVIIELNAKNTSILLSECTAAYHTQINTILLSALYLGLKKWADGHVFRIDLEGHGRESIDSQVDTSQTVGWFTTLFPVNLAVEAGSDVHQTIQSVKEILRLIPDNGIGFGLLRWLRNDEQIINAYEDKPATIAFNYLGQFDQVLDDDNPFKMASSDVGPDICGECTRSHAIVFNGLVKNGKLKFSIGFNGLQFEHSTIEKLADSVVAGFEQLIEHCHTRKQSGVTPNDFPLAQVSAAQLDALHKQHPGLVDLYPATEVQQGLLFHSDLNASAYVLQIQITLQGKLDASILRQAWQKVVDDHEVLRTIFVQDKTHQLVLPEYALDFESLNWLELESETQKLRFQALLDADKEKGFNPEQTPLLRVKVVQLDENQSHILITHHHAILDGWGNSIVIAQVVSHYLAMMNQGEATLPKSLPYRNYIEWLQSQDFAAAKRFWSENLSNLTEPTQIGLDKLTGNNSELAAKEQWLHFSHEQTDQFRNLAKSYNITLNTLVQAAWSLLLHMYSGKDVVCFGETVSGRPAELNGIEQMVGLFINSLPVCVEFKQDESLADWLRKIHADGAKRGEYGFLPLAQIQEQSCFDAQVQLFSTLVVFDNYPISEVVEDNFNKPDLEVIDVHNFAGTNYDLTLDVSPTDNLKVKFSYSNSIFNDATIVNIKAHFEQVLEQFLDNQNKRIADIALLSAEEQKQLNLSNATSSQYPEHLCVHQLIEQQAELTPDNIAIVLEGTGLQTVSMTYKEMNERANQVAHYLISDGVKPDDVVGLYVERSVEMIVGILGILKAGAAYVPIDPSYPEGRVQRLVEDTALALVLTDSELLATAPFEDQKLLPIDVNMHELLLGRQPTHNPDPQILNLSSDNLAYVLFTSGSTGVPKGVMIEHKNVVNYLCYARDNYLQNSITGSVVSSPLVFDATITSLYVPLCAGKSVTLIADTDLGAIQKHLHRHLFESDKPKLFKLTPAHLQMLQSGNTKQVCSDVKHTIVIGGEQLTKKVLAPFKDKLLPGATYINEYGPTETVVGCSVYWLNEHDRCESLDAINIPIGKGISNTQLFVFNKQMQQQVIGAYAELYIGGKGVGRGYFNNEKLTKESFITNPLDTPGVPRLYKTGDIVRWLPDGNLEFSSRADEQVKIRGFRIETGEIENLLNSFESVNAAVVLAKKQEDDHRLFAYLVLNDDAVEPSEFVLSVRHYLINNLPGYMVPSGFIILDTIPMTTNGKVDKAALLKINNTIVVGDYVAPETELEKGLAEIWADLLKLNVETISSGANFFELGGHSLLSIRLITEIRDRYQVKLPVQDIFDTPQLSGLAKRISCLSGTSFSSSIKALSRDGSSINASFAQQRLWFIDQLDGKSTQYNIPVAVELQGRVDEFVVEKALNIIIQRHESLRTNFYSDDGRVFQIIKEDVSLELDVVSLEDLSEPVQQNALKAAIAQNSQYSFDLANELLLKGTFIRINDDKGYLLLNMHHIVTDGWSMGIFYEEFSRIYSSLRNKQYVPVKKPEITYADYAVWQSEWMQSPAMESQLAYWKEQLAALPQIHSLPLDKQRPLQPSFRGAMYKLKTSPELQDRLIQLASAQGVTVFMLLHAVFGVLLARHSNSEDIVVGTPVANRGQKELENIIGFFVNTLVLRTQVQLENTFIDYLHSVKRVNIDALSNQDIPFEYLVEQINPVRSLSHSPLYQVMFSMDTNFADVPAIERVNAVPFELQKLSAQHDLTLFASQQEDGLQLSFEYSTDLFEHKRISIMAEHFVRLLTGILDNPQQPIADFPMLSQQEVQYQLQTLNQTKSPFPQDKLLHELIEQQVERSPDAIAVMCADQDITYLQLNEKANQLARYLVELGVKPGTVVGLYLRLSIDLVIGMLAILKSGGAYVPMDPDYPPARLDFMLEDCQAPIVITETRLANNLKGNAQCNVLLMDSDALSAIVNELSRQNLSTQELGLTPQDLLYLIYTSGSTGRPKGVMIPHINEVNLVIWYRDEYNFDCNSRVYVVSSLSFDLTQKNFFTPLICGAALCLNPADNYDIEVICELNKTYKATHVNCAPSVIYAITDEGKNWLGLNYILLGGESIKTSWLQKWAGTTTPRPRIINMYGPTECTDISSQYEVTQENLNESGQVPIGRPTANVILYVLDPHLNLCPIGTTGELYVGGMGVGYGYHNNPELTAQKFIPNPYSEQTSDKIYKTGDMVRMSEDGNIEFIGRVDDQVKIRGMRIEPGEVERLLASSSLVKSCCVLLHTGLAGNPQLVAFFVPKDAALQATDLKAVLRSELGQKLPDYMVPSILISLQKLPLTPNGKVDKSRLTEHIEQHKQDNFVVPATPTEKRLVVIWAELLNLEGTAISANADFFGLGGHSLLSVKLVAAICKEFGVVLSVKAIFSNSSVSQLSQRIDEQVSRGTQQFAMPVIARSQPNADGLFEISFSQQRFWLLDRLNGGSAEYNMPMVFQIVGELQLTVLQHVIHSLIERHEILRTVYVEQDGVVLQRIRSIKDIGGPEIPMVSLESLSEEQQSDCINNLLWEDACKVFDLKEDLMLRARFIKQSWDKGVLIFTIHHIAADGWSCALLKQEFMQLYHAYEQGLPNPLAPLSLHYTDYAQWQSETFRIGEEQVAYWLKQLSDAPLQHSLPLDHARPVYKKYDGARYSGRLSAETARKLEKLAQAHQLTPFMLLHSVFALLLSRHSNSTDIVVGTPFANRQQQELDSMVGCFVNTLVLRVNTFHHSLNDYFAHVRQVHLDAQGYQDVPFELLVDRLQVPRNSSYTPLFQIMLTNGSDFGVPAEIVSKDINLSIEPLSIENTPARFDLNVDLSFTEQGLSLEWVYDVALFDPPRIEQLNVHLCRLFDVLSDTTIPAKLNLNDVSVLSPLETHTLAQALKGQPADHAQAARIHVLFEDQARRCGERTALICADASLTYKALNERANQWAHYLRTHHQVGHGTLVGLCASRSVEMVVGLLAILKTGGAYVPLDPTYPDERLHYILSDAGIKVVLAQSECLERFSDYTGDTVILTSELGEQTFQRSTTHNLPDASVAEPSDLAYIIYTSGSTGQPKGVMTPHRAVTRLVVKTDFMELNENTVMLHAASISFDAATIELWGPLLNGGCCVIYPDSVIVPQKINQLVDEHRVNSLWLTSALFSEWSREPATIATLRQVLAGGDVLDIAAIKRCQMYFPHVQLINGYGPTENTTFSSFYAIPSDFDDVSVPIGKPIRGDRGYVVGKHLGLVPQGVIGELWIGGDGLALGYLNQPELSNEKFVANPFYDYTDAECPKRLYRTGDLVQQNHVGNLLFIGRVDEQLKLRGFRIELSEIAATINLHSSIDSCVVVPVESGNGDTQIVAYVKFKEPETSETLKAIKNHVARILPAYMVPAHIITITDWPITANGKVDKKSLPPVNLHFLYVEIIPPETPTECKLAEIWAELLGIPLDSVARTSDFFELGGHSLLAVRQQVEIREQFDCELDVRQLFEFSILSEIASLVDLINNRSQLKDVIGSMEEHDLERFEF</sequence>
<dbReference type="GO" id="GO:0031177">
    <property type="term" value="F:phosphopantetheine binding"/>
    <property type="evidence" value="ECO:0007669"/>
    <property type="project" value="InterPro"/>
</dbReference>
<dbReference type="NCBIfam" id="TIGR01733">
    <property type="entry name" value="AA-adenyl-dom"/>
    <property type="match status" value="4"/>
</dbReference>
<dbReference type="SMART" id="SM00823">
    <property type="entry name" value="PKS_PP"/>
    <property type="match status" value="4"/>
</dbReference>
<dbReference type="NCBIfam" id="TIGR01720">
    <property type="entry name" value="NRPS-para261"/>
    <property type="match status" value="1"/>
</dbReference>
<gene>
    <name evidence="6" type="ORF">BAL341_1419</name>
</gene>
<dbReference type="CDD" id="cd05930">
    <property type="entry name" value="A_NRPS"/>
    <property type="match status" value="2"/>
</dbReference>
<dbReference type="Gene3D" id="3.30.559.30">
    <property type="entry name" value="Nonribosomal peptide synthetase, condensation domain"/>
    <property type="match status" value="5"/>
</dbReference>
<dbReference type="Pfam" id="PF00501">
    <property type="entry name" value="AMP-binding"/>
    <property type="match status" value="4"/>
</dbReference>
<dbReference type="EMBL" id="CAAJGR010000082">
    <property type="protein sequence ID" value="VHO03418.1"/>
    <property type="molecule type" value="Genomic_DNA"/>
</dbReference>
<keyword evidence="4" id="KW-0677">Repeat</keyword>
<accession>A0A486XPV7</accession>
<dbReference type="SUPFAM" id="SSF52777">
    <property type="entry name" value="CoA-dependent acyltransferases"/>
    <property type="match status" value="10"/>
</dbReference>
<dbReference type="InterPro" id="IPR042099">
    <property type="entry name" value="ANL_N_sf"/>
</dbReference>
<dbReference type="InterPro" id="IPR010071">
    <property type="entry name" value="AA_adenyl_dom"/>
</dbReference>
<dbReference type="Gene3D" id="3.40.50.12780">
    <property type="entry name" value="N-terminal domain of ligase-like"/>
    <property type="match status" value="1"/>
</dbReference>
<feature type="domain" description="Carrier" evidence="5">
    <location>
        <begin position="2600"/>
        <end position="2677"/>
    </location>
</feature>
<dbReference type="Gene3D" id="3.30.300.30">
    <property type="match status" value="4"/>
</dbReference>
<protein>
    <submittedName>
        <fullName evidence="6">Non-ribosomal peptide synthetase modules, pyoverdine @ Siderophore biosynthesis non-ribosomal peptide synthetase modules</fullName>
    </submittedName>
</protein>
<feature type="domain" description="Carrier" evidence="5">
    <location>
        <begin position="4751"/>
        <end position="4831"/>
    </location>
</feature>
<dbReference type="InterPro" id="IPR036736">
    <property type="entry name" value="ACP-like_sf"/>
</dbReference>
<dbReference type="CDD" id="cd19534">
    <property type="entry name" value="E_NRPS"/>
    <property type="match status" value="1"/>
</dbReference>
<keyword evidence="3" id="KW-0597">Phosphoprotein</keyword>
<dbReference type="InterPro" id="IPR020806">
    <property type="entry name" value="PKS_PP-bd"/>
</dbReference>
<organism evidence="6">
    <name type="scientific">Rheinheimera sp. BAL341</name>
    <dbReference type="NCBI Taxonomy" id="1708203"/>
    <lineage>
        <taxon>Bacteria</taxon>
        <taxon>Pseudomonadati</taxon>
        <taxon>Pseudomonadota</taxon>
        <taxon>Gammaproteobacteria</taxon>
        <taxon>Chromatiales</taxon>
        <taxon>Chromatiaceae</taxon>
        <taxon>Rheinheimera</taxon>
    </lineage>
</organism>
<dbReference type="CDD" id="cd12117">
    <property type="entry name" value="A_NRPS_Srf_like"/>
    <property type="match status" value="1"/>
</dbReference>
<keyword evidence="2" id="KW-0596">Phosphopantetheine</keyword>
<evidence type="ECO:0000256" key="1">
    <source>
        <dbReference type="ARBA" id="ARBA00001957"/>
    </source>
</evidence>
<dbReference type="InterPro" id="IPR020845">
    <property type="entry name" value="AMP-binding_CS"/>
</dbReference>
<dbReference type="Pfam" id="PF00668">
    <property type="entry name" value="Condensation"/>
    <property type="match status" value="5"/>
</dbReference>
<dbReference type="FunFam" id="3.30.300.30:FF:000015">
    <property type="entry name" value="Nonribosomal peptide synthase SidD"/>
    <property type="match status" value="3"/>
</dbReference>
<dbReference type="FunFam" id="3.40.50.980:FF:000001">
    <property type="entry name" value="Non-ribosomal peptide synthetase"/>
    <property type="match status" value="4"/>
</dbReference>
<dbReference type="InterPro" id="IPR009081">
    <property type="entry name" value="PP-bd_ACP"/>
</dbReference>
<evidence type="ECO:0000256" key="4">
    <source>
        <dbReference type="ARBA" id="ARBA00022737"/>
    </source>
</evidence>
<dbReference type="InterPro" id="IPR025110">
    <property type="entry name" value="AMP-bd_C"/>
</dbReference>
<dbReference type="GO" id="GO:0003824">
    <property type="term" value="F:catalytic activity"/>
    <property type="evidence" value="ECO:0007669"/>
    <property type="project" value="InterPro"/>
</dbReference>
<dbReference type="FunFam" id="3.40.50.12780:FF:000012">
    <property type="entry name" value="Non-ribosomal peptide synthetase"/>
    <property type="match status" value="2"/>
</dbReference>
<proteinExistence type="predicted"/>
<name>A0A486XPV7_9GAMM</name>
<dbReference type="SUPFAM" id="SSF56801">
    <property type="entry name" value="Acetyl-CoA synthetase-like"/>
    <property type="match status" value="4"/>
</dbReference>
<dbReference type="InterPro" id="IPR023213">
    <property type="entry name" value="CAT-like_dom_sf"/>
</dbReference>
<evidence type="ECO:0000259" key="5">
    <source>
        <dbReference type="PROSITE" id="PS50075"/>
    </source>
</evidence>
<dbReference type="SUPFAM" id="SSF47336">
    <property type="entry name" value="ACP-like"/>
    <property type="match status" value="4"/>
</dbReference>
<dbReference type="InterPro" id="IPR001242">
    <property type="entry name" value="Condensation_dom"/>
</dbReference>
<dbReference type="Gene3D" id="2.30.38.10">
    <property type="entry name" value="Luciferase, Domain 3"/>
    <property type="match status" value="3"/>
</dbReference>
<dbReference type="InterPro" id="IPR000873">
    <property type="entry name" value="AMP-dep_synth/lig_dom"/>
</dbReference>
<dbReference type="InterPro" id="IPR006162">
    <property type="entry name" value="Ppantetheine_attach_site"/>
</dbReference>
<evidence type="ECO:0000256" key="3">
    <source>
        <dbReference type="ARBA" id="ARBA00022553"/>
    </source>
</evidence>
<dbReference type="InterPro" id="IPR045851">
    <property type="entry name" value="AMP-bd_C_sf"/>
</dbReference>
<dbReference type="PANTHER" id="PTHR45527">
    <property type="entry name" value="NONRIBOSOMAL PEPTIDE SYNTHETASE"/>
    <property type="match status" value="1"/>
</dbReference>
<dbReference type="Pfam" id="PF00550">
    <property type="entry name" value="PP-binding"/>
    <property type="match status" value="4"/>
</dbReference>
<dbReference type="Gene3D" id="1.10.1200.10">
    <property type="entry name" value="ACP-like"/>
    <property type="match status" value="4"/>
</dbReference>
<dbReference type="CDD" id="cd17643">
    <property type="entry name" value="A_NRPS_Cytc1-like"/>
    <property type="match status" value="1"/>
</dbReference>
<dbReference type="Gene3D" id="3.40.50.980">
    <property type="match status" value="6"/>
</dbReference>
<reference evidence="6" key="1">
    <citation type="submission" date="2019-04" db="EMBL/GenBank/DDBJ databases">
        <authorList>
            <person name="Brambilla D."/>
        </authorList>
    </citation>
    <scope>NUCLEOTIDE SEQUENCE</scope>
    <source>
        <strain evidence="6">BAL1</strain>
    </source>
</reference>
<dbReference type="PROSITE" id="PS00455">
    <property type="entry name" value="AMP_BINDING"/>
    <property type="match status" value="4"/>
</dbReference>
<dbReference type="Pfam" id="PF13193">
    <property type="entry name" value="AMP-binding_C"/>
    <property type="match status" value="4"/>
</dbReference>
<comment type="cofactor">
    <cofactor evidence="1">
        <name>pantetheine 4'-phosphate</name>
        <dbReference type="ChEBI" id="CHEBI:47942"/>
    </cofactor>
</comment>
<dbReference type="Gene3D" id="3.30.559.10">
    <property type="entry name" value="Chloramphenicol acetyltransferase-like domain"/>
    <property type="match status" value="5"/>
</dbReference>
<dbReference type="GO" id="GO:0044550">
    <property type="term" value="P:secondary metabolite biosynthetic process"/>
    <property type="evidence" value="ECO:0007669"/>
    <property type="project" value="TreeGrafter"/>
</dbReference>
<dbReference type="PROSITE" id="PS50075">
    <property type="entry name" value="CARRIER"/>
    <property type="match status" value="4"/>
</dbReference>
<evidence type="ECO:0000256" key="2">
    <source>
        <dbReference type="ARBA" id="ARBA00022450"/>
    </source>
</evidence>
<dbReference type="GO" id="GO:0005737">
    <property type="term" value="C:cytoplasm"/>
    <property type="evidence" value="ECO:0007669"/>
    <property type="project" value="TreeGrafter"/>
</dbReference>
<dbReference type="FunFam" id="1.10.1200.10:FF:000005">
    <property type="entry name" value="Nonribosomal peptide synthetase 1"/>
    <property type="match status" value="2"/>
</dbReference>
<dbReference type="GO" id="GO:0043041">
    <property type="term" value="P:amino acid activation for nonribosomal peptide biosynthetic process"/>
    <property type="evidence" value="ECO:0007669"/>
    <property type="project" value="TreeGrafter"/>
</dbReference>
<feature type="domain" description="Carrier" evidence="5">
    <location>
        <begin position="3671"/>
        <end position="3748"/>
    </location>
</feature>